<protein>
    <submittedName>
        <fullName evidence="2">Uncharacterized protein</fullName>
    </submittedName>
</protein>
<dbReference type="Proteomes" id="UP000646738">
    <property type="component" value="Unassembled WGS sequence"/>
</dbReference>
<evidence type="ECO:0000313" key="3">
    <source>
        <dbReference type="Proteomes" id="UP000646738"/>
    </source>
</evidence>
<keyword evidence="1" id="KW-0812">Transmembrane</keyword>
<keyword evidence="1" id="KW-0472">Membrane</keyword>
<proteinExistence type="predicted"/>
<accession>A0ABQ3RCB9</accession>
<dbReference type="EMBL" id="BNEA01000015">
    <property type="protein sequence ID" value="GHI53502.1"/>
    <property type="molecule type" value="Genomic_DNA"/>
</dbReference>
<organism evidence="2 3">
    <name type="scientific">Streptomyces rubradiris</name>
    <name type="common">Streptomyces achromogenes subsp. rubradiris</name>
    <dbReference type="NCBI Taxonomy" id="285531"/>
    <lineage>
        <taxon>Bacteria</taxon>
        <taxon>Bacillati</taxon>
        <taxon>Actinomycetota</taxon>
        <taxon>Actinomycetes</taxon>
        <taxon>Kitasatosporales</taxon>
        <taxon>Streptomycetaceae</taxon>
        <taxon>Streptomyces</taxon>
    </lineage>
</organism>
<keyword evidence="1" id="KW-1133">Transmembrane helix</keyword>
<evidence type="ECO:0000256" key="1">
    <source>
        <dbReference type="SAM" id="Phobius"/>
    </source>
</evidence>
<reference evidence="3" key="1">
    <citation type="submission" date="2023-07" db="EMBL/GenBank/DDBJ databases">
        <title>Whole genome shotgun sequence of Streptomyces achromogenes subsp. rubradiris NBRC 14000.</title>
        <authorList>
            <person name="Komaki H."/>
            <person name="Tamura T."/>
        </authorList>
    </citation>
    <scope>NUCLEOTIDE SEQUENCE [LARGE SCALE GENOMIC DNA]</scope>
    <source>
        <strain evidence="3">NBRC 14000</strain>
    </source>
</reference>
<gene>
    <name evidence="2" type="ORF">Srubr_33480</name>
</gene>
<feature type="transmembrane region" description="Helical" evidence="1">
    <location>
        <begin position="35"/>
        <end position="56"/>
    </location>
</feature>
<evidence type="ECO:0000313" key="2">
    <source>
        <dbReference type="EMBL" id="GHI53502.1"/>
    </source>
</evidence>
<name>A0ABQ3RCB9_STRRR</name>
<comment type="caution">
    <text evidence="2">The sequence shown here is derived from an EMBL/GenBank/DDBJ whole genome shotgun (WGS) entry which is preliminary data.</text>
</comment>
<keyword evidence="3" id="KW-1185">Reference proteome</keyword>
<sequence>MRELLGRAVEGVTGPSTDPAAVFGAASRIRRRRRAVVGGTGLALVAAAVIAGPGLASGGTERAVTATAPTQLTAGTGRQEKLAALLPSGVGKVEEVSWPVLIKGADPAAGTDTGTGGPLDGEYAVRRDGGVGFLHISVRSAKEVAGKHPGGDPAADLCAPDADTGDRRADCVREELPDGRVLTIWRQPARHDEGTPVWGEELTGRLLLPDGRALSVRDSTGYDGDGRLGPLLSSPPLTRDQLRTLMLRPVLVAG</sequence>